<organism evidence="2">
    <name type="scientific">Streptomyces tabacisoli</name>
    <dbReference type="NCBI Taxonomy" id="3156398"/>
    <lineage>
        <taxon>Bacteria</taxon>
        <taxon>Bacillati</taxon>
        <taxon>Actinomycetota</taxon>
        <taxon>Actinomycetes</taxon>
        <taxon>Kitasatosporales</taxon>
        <taxon>Streptomycetaceae</taxon>
        <taxon>Streptomyces</taxon>
    </lineage>
</organism>
<keyword evidence="1" id="KW-0472">Membrane</keyword>
<gene>
    <name evidence="2" type="ORF">ABII15_03765</name>
</gene>
<dbReference type="KEGG" id="stac:ABII15_03765"/>
<name>A0AAU8ILS6_9ACTN</name>
<keyword evidence="1" id="KW-0812">Transmembrane</keyword>
<sequence length="42" mass="4775">MIPQAVFLPLSHAAPHWLKITIAVVALGLVAARLWLFLRRRK</sequence>
<reference evidence="2" key="1">
    <citation type="submission" date="2024-06" db="EMBL/GenBank/DDBJ databases">
        <title>Streptomyces sp. strain HUAS MG91 genome sequences.</title>
        <authorList>
            <person name="Mo P."/>
        </authorList>
    </citation>
    <scope>NUCLEOTIDE SEQUENCE</scope>
    <source>
        <strain evidence="2">HUAS MG91</strain>
    </source>
</reference>
<proteinExistence type="predicted"/>
<accession>A0AAU8ILS6</accession>
<dbReference type="AlphaFoldDB" id="A0AAU8ILS6"/>
<keyword evidence="1" id="KW-1133">Transmembrane helix</keyword>
<evidence type="ECO:0000256" key="1">
    <source>
        <dbReference type="SAM" id="Phobius"/>
    </source>
</evidence>
<evidence type="ECO:0000313" key="2">
    <source>
        <dbReference type="EMBL" id="XCJ69135.1"/>
    </source>
</evidence>
<protein>
    <submittedName>
        <fullName evidence="2">Uncharacterized protein</fullName>
    </submittedName>
</protein>
<feature type="transmembrane region" description="Helical" evidence="1">
    <location>
        <begin position="20"/>
        <end position="38"/>
    </location>
</feature>
<dbReference type="RefSeq" id="WP_353940820.1">
    <property type="nucleotide sequence ID" value="NZ_CP159534.1"/>
</dbReference>
<dbReference type="EMBL" id="CP159534">
    <property type="protein sequence ID" value="XCJ69135.1"/>
    <property type="molecule type" value="Genomic_DNA"/>
</dbReference>